<dbReference type="Proteomes" id="UP000184447">
    <property type="component" value="Unassembled WGS sequence"/>
</dbReference>
<evidence type="ECO:0000256" key="8">
    <source>
        <dbReference type="SAM" id="Phobius"/>
    </source>
</evidence>
<evidence type="ECO:0000256" key="5">
    <source>
        <dbReference type="ARBA" id="ARBA00022692"/>
    </source>
</evidence>
<feature type="transmembrane region" description="Helical" evidence="8">
    <location>
        <begin position="139"/>
        <end position="157"/>
    </location>
</feature>
<keyword evidence="7 8" id="KW-0472">Membrane</keyword>
<dbReference type="EMBL" id="FQXM01000016">
    <property type="protein sequence ID" value="SHH85020.1"/>
    <property type="molecule type" value="Genomic_DNA"/>
</dbReference>
<evidence type="ECO:0000313" key="9">
    <source>
        <dbReference type="EMBL" id="SHH85020.1"/>
    </source>
</evidence>
<evidence type="ECO:0000256" key="4">
    <source>
        <dbReference type="ARBA" id="ARBA00022544"/>
    </source>
</evidence>
<accession>A0A1M5WC52</accession>
<evidence type="ECO:0000256" key="2">
    <source>
        <dbReference type="ARBA" id="ARBA00007998"/>
    </source>
</evidence>
<dbReference type="GO" id="GO:0016020">
    <property type="term" value="C:membrane"/>
    <property type="evidence" value="ECO:0007669"/>
    <property type="project" value="UniProtKB-SubCell"/>
</dbReference>
<dbReference type="STRING" id="1121316.SAMN02745207_02811"/>
<feature type="transmembrane region" description="Helical" evidence="8">
    <location>
        <begin position="20"/>
        <end position="47"/>
    </location>
</feature>
<keyword evidence="3" id="KW-0813">Transport</keyword>
<dbReference type="AlphaFoldDB" id="A0A1M5WC52"/>
<comment type="subcellular location">
    <subcellularLocation>
        <location evidence="1">Membrane</location>
        <topology evidence="1">Multi-pass membrane protein</topology>
    </subcellularLocation>
</comment>
<gene>
    <name evidence="9" type="ORF">SAMN02745207_02811</name>
</gene>
<evidence type="ECO:0000256" key="7">
    <source>
        <dbReference type="ARBA" id="ARBA00023136"/>
    </source>
</evidence>
<evidence type="ECO:0000256" key="1">
    <source>
        <dbReference type="ARBA" id="ARBA00004141"/>
    </source>
</evidence>
<keyword evidence="6 8" id="KW-1133">Transmembrane helix</keyword>
<dbReference type="Pfam" id="PF03845">
    <property type="entry name" value="Spore_permease"/>
    <property type="match status" value="1"/>
</dbReference>
<organism evidence="9 10">
    <name type="scientific">Clostridium grantii DSM 8605</name>
    <dbReference type="NCBI Taxonomy" id="1121316"/>
    <lineage>
        <taxon>Bacteria</taxon>
        <taxon>Bacillati</taxon>
        <taxon>Bacillota</taxon>
        <taxon>Clostridia</taxon>
        <taxon>Eubacteriales</taxon>
        <taxon>Clostridiaceae</taxon>
        <taxon>Clostridium</taxon>
    </lineage>
</organism>
<comment type="similarity">
    <text evidence="2">Belongs to the amino acid-polyamine-organocation (APC) superfamily. Spore germination protein (SGP) (TC 2.A.3.9) family.</text>
</comment>
<evidence type="ECO:0000313" key="10">
    <source>
        <dbReference type="Proteomes" id="UP000184447"/>
    </source>
</evidence>
<dbReference type="PANTHER" id="PTHR34975:SF2">
    <property type="entry name" value="SPORE GERMINATION PROTEIN A2"/>
    <property type="match status" value="1"/>
</dbReference>
<name>A0A1M5WC52_9CLOT</name>
<keyword evidence="10" id="KW-1185">Reference proteome</keyword>
<proteinExistence type="inferred from homology"/>
<feature type="transmembrane region" description="Helical" evidence="8">
    <location>
        <begin position="67"/>
        <end position="89"/>
    </location>
</feature>
<dbReference type="PANTHER" id="PTHR34975">
    <property type="entry name" value="SPORE GERMINATION PROTEIN A2"/>
    <property type="match status" value="1"/>
</dbReference>
<keyword evidence="5 8" id="KW-0812">Transmembrane</keyword>
<dbReference type="InterPro" id="IPR004761">
    <property type="entry name" value="Spore_GerAB"/>
</dbReference>
<keyword evidence="4" id="KW-0309">Germination</keyword>
<protein>
    <submittedName>
        <fullName evidence="9">Spore germination protein</fullName>
    </submittedName>
</protein>
<feature type="transmembrane region" description="Helical" evidence="8">
    <location>
        <begin position="101"/>
        <end position="119"/>
    </location>
</feature>
<dbReference type="GO" id="GO:0009847">
    <property type="term" value="P:spore germination"/>
    <property type="evidence" value="ECO:0007669"/>
    <property type="project" value="InterPro"/>
</dbReference>
<evidence type="ECO:0000256" key="3">
    <source>
        <dbReference type="ARBA" id="ARBA00022448"/>
    </source>
</evidence>
<sequence length="170" mass="19191">MVFTGFKEKAAHNIYKMGILLGGLLLLIICIMNILVLGPSIAGMYNYSTYATFKRINLGGLFERVEIVIALVFFIGVVTKVSICLLATCKGVSKLFNFNDYKVIVFPMGVSMVILSITFYDSLMDVPFFALHLWPYYSFLFQVILPIIIFIASELHIKLKNQPMKSNNKV</sequence>
<evidence type="ECO:0000256" key="6">
    <source>
        <dbReference type="ARBA" id="ARBA00022989"/>
    </source>
</evidence>
<reference evidence="9 10" key="1">
    <citation type="submission" date="2016-11" db="EMBL/GenBank/DDBJ databases">
        <authorList>
            <person name="Jaros S."/>
            <person name="Januszkiewicz K."/>
            <person name="Wedrychowicz H."/>
        </authorList>
    </citation>
    <scope>NUCLEOTIDE SEQUENCE [LARGE SCALE GENOMIC DNA]</scope>
    <source>
        <strain evidence="9 10">DSM 8605</strain>
    </source>
</reference>